<dbReference type="PRINTS" id="PR00038">
    <property type="entry name" value="HTHLUXR"/>
</dbReference>
<dbReference type="CDD" id="cd06170">
    <property type="entry name" value="LuxR_C_like"/>
    <property type="match status" value="1"/>
</dbReference>
<dbReference type="PANTHER" id="PTHR43214">
    <property type="entry name" value="TWO-COMPONENT RESPONSE REGULATOR"/>
    <property type="match status" value="1"/>
</dbReference>
<dbReference type="GO" id="GO:0006355">
    <property type="term" value="P:regulation of DNA-templated transcription"/>
    <property type="evidence" value="ECO:0007669"/>
    <property type="project" value="InterPro"/>
</dbReference>
<dbReference type="EMBL" id="CP015596">
    <property type="protein sequence ID" value="ANE82088.1"/>
    <property type="molecule type" value="Genomic_DNA"/>
</dbReference>
<name>A0A172USY9_9MYCO</name>
<dbReference type="Gene3D" id="3.40.50.2300">
    <property type="match status" value="1"/>
</dbReference>
<dbReference type="InterPro" id="IPR000792">
    <property type="entry name" value="Tscrpt_reg_LuxR_C"/>
</dbReference>
<dbReference type="AlphaFoldDB" id="A0A172USY9"/>
<dbReference type="OrthoDB" id="9816529at2"/>
<accession>A0A172USY9</accession>
<proteinExistence type="predicted"/>
<evidence type="ECO:0000256" key="1">
    <source>
        <dbReference type="ARBA" id="ARBA00023125"/>
    </source>
</evidence>
<protein>
    <recommendedName>
        <fullName evidence="2">HTH luxR-type domain-containing protein</fullName>
    </recommendedName>
</protein>
<gene>
    <name evidence="3" type="ORF">A7U43_25060</name>
</gene>
<dbReference type="GO" id="GO:0003677">
    <property type="term" value="F:DNA binding"/>
    <property type="evidence" value="ECO:0007669"/>
    <property type="project" value="UniProtKB-KW"/>
</dbReference>
<organism evidence="3 4">
    <name type="scientific">Mycobacterium adipatum</name>
    <dbReference type="NCBI Taxonomy" id="1682113"/>
    <lineage>
        <taxon>Bacteria</taxon>
        <taxon>Bacillati</taxon>
        <taxon>Actinomycetota</taxon>
        <taxon>Actinomycetes</taxon>
        <taxon>Mycobacteriales</taxon>
        <taxon>Mycobacteriaceae</taxon>
        <taxon>Mycobacterium</taxon>
    </lineage>
</organism>
<sequence length="212" mass="23465">MSAVPVRLAIVNDYELIVAGLAALLEPYRDRLRIVELDLRTDVHSPVDIAIWDTFAAAQGDRTDVSDLVDRPHIGRVVVYSWNIDQLLIDRSMAGGVSGYLAKSLPVDRLVDSLERIHAGETLVERGDGSMSMPMPWPGRHAGLSAREAEVLALITQGRTNNEIAEICYLSINTVKSVVRSAYRKLGVTRRAQAVAWGLEHDFRPDTARVRP</sequence>
<dbReference type="SUPFAM" id="SSF52172">
    <property type="entry name" value="CheY-like"/>
    <property type="match status" value="1"/>
</dbReference>
<dbReference type="InterPro" id="IPR011006">
    <property type="entry name" value="CheY-like_superfamily"/>
</dbReference>
<dbReference type="InterPro" id="IPR016032">
    <property type="entry name" value="Sig_transdc_resp-reg_C-effctor"/>
</dbReference>
<dbReference type="PROSITE" id="PS50043">
    <property type="entry name" value="HTH_LUXR_2"/>
    <property type="match status" value="1"/>
</dbReference>
<dbReference type="Proteomes" id="UP000077143">
    <property type="component" value="Chromosome"/>
</dbReference>
<keyword evidence="1" id="KW-0238">DNA-binding</keyword>
<dbReference type="InterPro" id="IPR039420">
    <property type="entry name" value="WalR-like"/>
</dbReference>
<keyword evidence="4" id="KW-1185">Reference proteome</keyword>
<dbReference type="PROSITE" id="PS00622">
    <property type="entry name" value="HTH_LUXR_1"/>
    <property type="match status" value="1"/>
</dbReference>
<evidence type="ECO:0000313" key="4">
    <source>
        <dbReference type="Proteomes" id="UP000077143"/>
    </source>
</evidence>
<feature type="domain" description="HTH luxR-type" evidence="2">
    <location>
        <begin position="137"/>
        <end position="202"/>
    </location>
</feature>
<dbReference type="KEGG" id="madi:A7U43_25060"/>
<dbReference type="STRING" id="1682113.A7U43_25060"/>
<evidence type="ECO:0000313" key="3">
    <source>
        <dbReference type="EMBL" id="ANE82088.1"/>
    </source>
</evidence>
<dbReference type="Pfam" id="PF00196">
    <property type="entry name" value="GerE"/>
    <property type="match status" value="1"/>
</dbReference>
<dbReference type="SMART" id="SM00421">
    <property type="entry name" value="HTH_LUXR"/>
    <property type="match status" value="1"/>
</dbReference>
<dbReference type="RefSeq" id="WP_068000361.1">
    <property type="nucleotide sequence ID" value="NZ_CP015596.1"/>
</dbReference>
<reference evidence="3 4" key="1">
    <citation type="submission" date="2016-05" db="EMBL/GenBank/DDBJ databases">
        <title>Complete genome sequence of a phthalic acid esters degrading Mycobacterium sp. YC-RL4.</title>
        <authorList>
            <person name="Ren L."/>
            <person name="Fan S."/>
            <person name="Ruth N."/>
            <person name="Jia Y."/>
            <person name="Wang J."/>
            <person name="Qiao C."/>
        </authorList>
    </citation>
    <scope>NUCLEOTIDE SEQUENCE [LARGE SCALE GENOMIC DNA]</scope>
    <source>
        <strain evidence="3 4">YC-RL4</strain>
    </source>
</reference>
<evidence type="ECO:0000259" key="2">
    <source>
        <dbReference type="PROSITE" id="PS50043"/>
    </source>
</evidence>
<dbReference type="SUPFAM" id="SSF46894">
    <property type="entry name" value="C-terminal effector domain of the bipartite response regulators"/>
    <property type="match status" value="1"/>
</dbReference>